<keyword evidence="2" id="KW-1185">Reference proteome</keyword>
<dbReference type="SUPFAM" id="SSF51182">
    <property type="entry name" value="RmlC-like cupins"/>
    <property type="match status" value="1"/>
</dbReference>
<name>A0ABX6IN73_9ACTN</name>
<reference evidence="1" key="1">
    <citation type="journal article" date="2021" name="Nat. Microbiol.">
        <title>Cocultivation of an ultrasmall environmental parasitic bacterium with lytic ability against bacteria associated with wastewater foams.</title>
        <authorList>
            <person name="Batinovic S."/>
            <person name="Rose J.J.A."/>
            <person name="Ratcliffe J."/>
            <person name="Seviour R.J."/>
            <person name="Petrovski S."/>
        </authorList>
    </citation>
    <scope>NUCLEOTIDE SEQUENCE</scope>
    <source>
        <strain evidence="1">CON9</strain>
    </source>
</reference>
<dbReference type="EMBL" id="CP045809">
    <property type="protein sequence ID" value="QHN37402.1"/>
    <property type="molecule type" value="Genomic_DNA"/>
</dbReference>
<proteinExistence type="predicted"/>
<gene>
    <name evidence="1" type="ORF">GII31_06820</name>
</gene>
<sequence>MLTNLVDRVAIDEVLFADADHHPVMDRLTLWRDIDRGIYLRLHVSPGNNELIPHDHKYSFTTYILRGSYTHVWRRRSVSYSGSFTAEKAPLGLVTCEQVGSCYTLGYSLIHQTMMEADTVTLFMRGPGEQSRSYAALDMLDRTVSSSRADDSETELIEERRHTDGQRRLEFSEFVRLRSRLAALRVIDAISHTDQISR</sequence>
<dbReference type="InterPro" id="IPR011051">
    <property type="entry name" value="RmlC_Cupin_sf"/>
</dbReference>
<accession>A0ABX6IN73</accession>
<protein>
    <recommendedName>
        <fullName evidence="3">Cysteine dioxygenase</fullName>
    </recommendedName>
</protein>
<dbReference type="Proteomes" id="UP001059836">
    <property type="component" value="Chromosome"/>
</dbReference>
<organism evidence="1 2">
    <name type="scientific">Gordonia pseudamarae</name>
    <dbReference type="NCBI Taxonomy" id="2831662"/>
    <lineage>
        <taxon>Bacteria</taxon>
        <taxon>Bacillati</taxon>
        <taxon>Actinomycetota</taxon>
        <taxon>Actinomycetes</taxon>
        <taxon>Mycobacteriales</taxon>
        <taxon>Gordoniaceae</taxon>
        <taxon>Gordonia</taxon>
    </lineage>
</organism>
<evidence type="ECO:0000313" key="1">
    <source>
        <dbReference type="EMBL" id="QHN37402.1"/>
    </source>
</evidence>
<evidence type="ECO:0000313" key="2">
    <source>
        <dbReference type="Proteomes" id="UP001059836"/>
    </source>
</evidence>
<evidence type="ECO:0008006" key="3">
    <source>
        <dbReference type="Google" id="ProtNLM"/>
    </source>
</evidence>